<dbReference type="Proteomes" id="UP001197093">
    <property type="component" value="Unassembled WGS sequence"/>
</dbReference>
<dbReference type="AlphaFoldDB" id="A0AAD4HWR4"/>
<keyword evidence="2" id="KW-1185">Reference proteome</keyword>
<proteinExistence type="predicted"/>
<gene>
    <name evidence="1" type="ORF">NEMBOFW57_008569</name>
</gene>
<sequence>MAVGFCTLGGAALEFPGAGGITRTPGEVYSSGEELSSDRTVEELRYAVGDTVVPGVDLARGDLVYEEWVRLEKVVKGVEGRLFPVLGLHEEVCFETNFGRDGDGGFKWKSEVKAEGAEKEEPAVVKLVVLSGKEEAEKTAAVQVTSEEVVVVG</sequence>
<accession>A0AAD4HWR4</accession>
<comment type="caution">
    <text evidence="1">The sequence shown here is derived from an EMBL/GenBank/DDBJ whole genome shotgun (WGS) entry which is preliminary data.</text>
</comment>
<dbReference type="Gene3D" id="2.60.120.920">
    <property type="match status" value="1"/>
</dbReference>
<evidence type="ECO:0000313" key="1">
    <source>
        <dbReference type="EMBL" id="KAG7286261.1"/>
    </source>
</evidence>
<reference evidence="1" key="1">
    <citation type="submission" date="2023-02" db="EMBL/GenBank/DDBJ databases">
        <authorList>
            <person name="Palmer J.M."/>
        </authorList>
    </citation>
    <scope>NUCLEOTIDE SEQUENCE</scope>
    <source>
        <strain evidence="1">FW57</strain>
    </source>
</reference>
<name>A0AAD4HWR4_9PEZI</name>
<protein>
    <submittedName>
        <fullName evidence="1">Uncharacterized protein</fullName>
    </submittedName>
</protein>
<organism evidence="1 2">
    <name type="scientific">Staphylotrichum longicolle</name>
    <dbReference type="NCBI Taxonomy" id="669026"/>
    <lineage>
        <taxon>Eukaryota</taxon>
        <taxon>Fungi</taxon>
        <taxon>Dikarya</taxon>
        <taxon>Ascomycota</taxon>
        <taxon>Pezizomycotina</taxon>
        <taxon>Sordariomycetes</taxon>
        <taxon>Sordariomycetidae</taxon>
        <taxon>Sordariales</taxon>
        <taxon>Chaetomiaceae</taxon>
        <taxon>Staphylotrichum</taxon>
    </lineage>
</organism>
<dbReference type="EMBL" id="JAHCVI010000004">
    <property type="protein sequence ID" value="KAG7286261.1"/>
    <property type="molecule type" value="Genomic_DNA"/>
</dbReference>
<dbReference type="InterPro" id="IPR043136">
    <property type="entry name" value="B30.2/SPRY_sf"/>
</dbReference>
<evidence type="ECO:0000313" key="2">
    <source>
        <dbReference type="Proteomes" id="UP001197093"/>
    </source>
</evidence>